<organism evidence="2 3">
    <name type="scientific">Pseudobacteroides cellulosolvens ATCC 35603 = DSM 2933</name>
    <dbReference type="NCBI Taxonomy" id="398512"/>
    <lineage>
        <taxon>Bacteria</taxon>
        <taxon>Bacillati</taxon>
        <taxon>Bacillota</taxon>
        <taxon>Clostridia</taxon>
        <taxon>Eubacteriales</taxon>
        <taxon>Oscillospiraceae</taxon>
        <taxon>Pseudobacteroides</taxon>
    </lineage>
</organism>
<evidence type="ECO:0000313" key="2">
    <source>
        <dbReference type="EMBL" id="KNY24856.1"/>
    </source>
</evidence>
<sequence>MDSVTKFLNNQWISGVCASLIAAAIVSLLSRKFLGKKASDTGYSIYCLFLGMMGFISVAFIFILSSDVFKSQTLKMESEGFFAFVKIYMSLFFPIILGVVFVTLFIIYKDFSVRSLDSIDKMVKGNTDIIKKSLNKQKDASKGN</sequence>
<name>A0A0L6JG64_9FIRM</name>
<dbReference type="AlphaFoldDB" id="A0A0L6JG64"/>
<accession>A0A0L6JG64</accession>
<evidence type="ECO:0000256" key="1">
    <source>
        <dbReference type="SAM" id="Phobius"/>
    </source>
</evidence>
<dbReference type="Proteomes" id="UP000036923">
    <property type="component" value="Unassembled WGS sequence"/>
</dbReference>
<protein>
    <submittedName>
        <fullName evidence="2">Uncharacterized protein</fullName>
    </submittedName>
</protein>
<keyword evidence="1" id="KW-0472">Membrane</keyword>
<feature type="transmembrane region" description="Helical" evidence="1">
    <location>
        <begin position="85"/>
        <end position="108"/>
    </location>
</feature>
<keyword evidence="3" id="KW-1185">Reference proteome</keyword>
<keyword evidence="1" id="KW-0812">Transmembrane</keyword>
<feature type="transmembrane region" description="Helical" evidence="1">
    <location>
        <begin position="43"/>
        <end position="65"/>
    </location>
</feature>
<gene>
    <name evidence="2" type="ORF">Bccel_0113</name>
</gene>
<feature type="transmembrane region" description="Helical" evidence="1">
    <location>
        <begin position="12"/>
        <end position="31"/>
    </location>
</feature>
<comment type="caution">
    <text evidence="2">The sequence shown here is derived from an EMBL/GenBank/DDBJ whole genome shotgun (WGS) entry which is preliminary data.</text>
</comment>
<dbReference type="STRING" id="398512.Bccel_0113"/>
<keyword evidence="1" id="KW-1133">Transmembrane helix</keyword>
<reference evidence="3" key="1">
    <citation type="submission" date="2015-07" db="EMBL/GenBank/DDBJ databases">
        <title>Near-Complete Genome Sequence of the Cellulolytic Bacterium Bacteroides (Pseudobacteroides) cellulosolvens ATCC 35603.</title>
        <authorList>
            <person name="Dassa B."/>
            <person name="Utturkar S.M."/>
            <person name="Klingeman D.M."/>
            <person name="Hurt R.A."/>
            <person name="Keller M."/>
            <person name="Xu J."/>
            <person name="Reddy Y.H.K."/>
            <person name="Borovok I."/>
            <person name="Grinberg I.R."/>
            <person name="Lamed R."/>
            <person name="Zhivin O."/>
            <person name="Bayer E.A."/>
            <person name="Brown S.D."/>
        </authorList>
    </citation>
    <scope>NUCLEOTIDE SEQUENCE [LARGE SCALE GENOMIC DNA]</scope>
    <source>
        <strain evidence="3">DSM 2933</strain>
    </source>
</reference>
<evidence type="ECO:0000313" key="3">
    <source>
        <dbReference type="Proteomes" id="UP000036923"/>
    </source>
</evidence>
<dbReference type="EMBL" id="LGTC01000001">
    <property type="protein sequence ID" value="KNY24856.1"/>
    <property type="molecule type" value="Genomic_DNA"/>
</dbReference>
<proteinExistence type="predicted"/>
<dbReference type="RefSeq" id="WP_036939454.1">
    <property type="nucleotide sequence ID" value="NZ_JQKC01000009.1"/>
</dbReference>